<sequence length="92" mass="11099">MMNRTEVLKLVVASEFMKEDLALYLNTHPMDKEAIATYNFYVKESKRLKANYEMNYGMLSEHDSLSPYPWQWINNPWPWETDANYKLEREDN</sequence>
<evidence type="ECO:0000259" key="1">
    <source>
        <dbReference type="Pfam" id="PF12652"/>
    </source>
</evidence>
<proteinExistence type="predicted"/>
<feature type="domain" description="Protein CotJB" evidence="1">
    <location>
        <begin position="6"/>
        <end position="80"/>
    </location>
</feature>
<name>A0A1J0GLP1_9CLOT</name>
<keyword evidence="2" id="KW-0167">Capsid protein</keyword>
<dbReference type="STRING" id="1552.A7L45_20640"/>
<dbReference type="InterPro" id="IPR016571">
    <property type="entry name" value="Spore_coat_assembly_CotJB"/>
</dbReference>
<dbReference type="PIRSF" id="PIRSF010606">
    <property type="entry name" value="Spore_coat_CotJB"/>
    <property type="match status" value="1"/>
</dbReference>
<accession>A0A1J0GLP1</accession>
<keyword evidence="2" id="KW-0946">Virion</keyword>
<organism evidence="2 3">
    <name type="scientific">Clostridium estertheticum subsp. estertheticum</name>
    <dbReference type="NCBI Taxonomy" id="1552"/>
    <lineage>
        <taxon>Bacteria</taxon>
        <taxon>Bacillati</taxon>
        <taxon>Bacillota</taxon>
        <taxon>Clostridia</taxon>
        <taxon>Eubacteriales</taxon>
        <taxon>Clostridiaceae</taxon>
        <taxon>Clostridium</taxon>
    </lineage>
</organism>
<keyword evidence="3" id="KW-1185">Reference proteome</keyword>
<dbReference type="InterPro" id="IPR024207">
    <property type="entry name" value="CotJB_dom"/>
</dbReference>
<dbReference type="AlphaFoldDB" id="A0A1J0GLP1"/>
<dbReference type="RefSeq" id="WP_071614582.1">
    <property type="nucleotide sequence ID" value="NZ_CP015756.1"/>
</dbReference>
<evidence type="ECO:0000313" key="2">
    <source>
        <dbReference type="EMBL" id="APC42292.1"/>
    </source>
</evidence>
<gene>
    <name evidence="2" type="ORF">A7L45_20640</name>
</gene>
<evidence type="ECO:0000313" key="3">
    <source>
        <dbReference type="Proteomes" id="UP000182569"/>
    </source>
</evidence>
<reference evidence="3" key="1">
    <citation type="journal article" date="2016" name="Front. Microbiol.">
        <title>Complete Genome Sequence of Clostridium estertheticum DSM 8809, a Microbe Identified in Spoiled Vacuum Packed Beef.</title>
        <authorList>
            <person name="Yu Z."/>
            <person name="Gunn L."/>
            <person name="Brennan E."/>
            <person name="Reid R."/>
            <person name="Wall P.G."/>
            <person name="Gaora O.P."/>
            <person name="Hurley D."/>
            <person name="Bolton D."/>
            <person name="Fanning S."/>
        </authorList>
    </citation>
    <scope>NUCLEOTIDE SEQUENCE [LARGE SCALE GENOMIC DNA]</scope>
    <source>
        <strain evidence="3">DSM 8809</strain>
    </source>
</reference>
<protein>
    <submittedName>
        <fullName evidence="2">Spore coat protein</fullName>
    </submittedName>
</protein>
<dbReference type="KEGG" id="ceu:A7L45_20640"/>
<dbReference type="Pfam" id="PF12652">
    <property type="entry name" value="CotJB"/>
    <property type="match status" value="1"/>
</dbReference>
<dbReference type="EMBL" id="CP015756">
    <property type="protein sequence ID" value="APC42292.1"/>
    <property type="molecule type" value="Genomic_DNA"/>
</dbReference>
<dbReference type="Proteomes" id="UP000182569">
    <property type="component" value="Chromosome"/>
</dbReference>